<gene>
    <name evidence="2" type="ORF">AZH43_00725</name>
</gene>
<dbReference type="STRING" id="1806892.AZH43_00725"/>
<dbReference type="RefSeq" id="WP_067665348.1">
    <property type="nucleotide sequence ID" value="NZ_CBCSIK010000001.1"/>
</dbReference>
<feature type="signal peptide" evidence="1">
    <location>
        <begin position="1"/>
        <end position="34"/>
    </location>
</feature>
<accession>A0A151Y6P9</accession>
<keyword evidence="1" id="KW-0732">Signal</keyword>
<evidence type="ECO:0000313" key="2">
    <source>
        <dbReference type="EMBL" id="KYQ73676.1"/>
    </source>
</evidence>
<dbReference type="OrthoDB" id="6711589at2"/>
<dbReference type="EMBL" id="LUAW01000001">
    <property type="protein sequence ID" value="KYQ73676.1"/>
    <property type="molecule type" value="Genomic_DNA"/>
</dbReference>
<sequence length="215" mass="24627">MLSQFKKKLTFIDSLSMSKKIILIACLLSNIAFAAVPASQQPKTAWYRYYDSKGIANISTNVTPNHIRYGYEALDQNMQVIQRNKPYNAEADIKQAPQRAAQAKQMASDSKLKRAYGNSATAMLKKKDSLTLISKQLAFQQEQLKQLQNDRILFVRQEREHFRKGETVPAQLKTMLANNQKNIVAKKEYIQSLQTSYRNSAAEYDRIISRLKAME</sequence>
<evidence type="ECO:0000313" key="3">
    <source>
        <dbReference type="Proteomes" id="UP000076276"/>
    </source>
</evidence>
<comment type="caution">
    <text evidence="2">The sequence shown here is derived from an EMBL/GenBank/DDBJ whole genome shotgun (WGS) entry which is preliminary data.</text>
</comment>
<reference evidence="2 3" key="1">
    <citation type="submission" date="2016-03" db="EMBL/GenBank/DDBJ databases">
        <title>Acinetobacter genomospecies 28 strain ANC 4149.</title>
        <authorList>
            <person name="Radolfova-Krizova L."/>
            <person name="Nemec A."/>
        </authorList>
    </citation>
    <scope>NUCLEOTIDE SEQUENCE [LARGE SCALE GENOMIC DNA]</scope>
    <source>
        <strain evidence="2 3">ANC 4149</strain>
    </source>
</reference>
<proteinExistence type="predicted"/>
<evidence type="ECO:0000256" key="1">
    <source>
        <dbReference type="SAM" id="SignalP"/>
    </source>
</evidence>
<name>A0A151Y6P9_9GAMM</name>
<keyword evidence="3" id="KW-1185">Reference proteome</keyword>
<protein>
    <submittedName>
        <fullName evidence="2">Uncharacterized protein</fullName>
    </submittedName>
</protein>
<organism evidence="2 3">
    <name type="scientific">Acinetobacter pragensis</name>
    <dbReference type="NCBI Taxonomy" id="1806892"/>
    <lineage>
        <taxon>Bacteria</taxon>
        <taxon>Pseudomonadati</taxon>
        <taxon>Pseudomonadota</taxon>
        <taxon>Gammaproteobacteria</taxon>
        <taxon>Moraxellales</taxon>
        <taxon>Moraxellaceae</taxon>
        <taxon>Acinetobacter</taxon>
    </lineage>
</organism>
<feature type="chain" id="PRO_5007592316" evidence="1">
    <location>
        <begin position="35"/>
        <end position="215"/>
    </location>
</feature>
<dbReference type="Proteomes" id="UP000076276">
    <property type="component" value="Unassembled WGS sequence"/>
</dbReference>
<dbReference type="AlphaFoldDB" id="A0A151Y6P9"/>